<dbReference type="InterPro" id="IPR006439">
    <property type="entry name" value="HAD-SF_hydro_IA"/>
</dbReference>
<dbReference type="Gene3D" id="1.10.150.240">
    <property type="entry name" value="Putative phosphatase, domain 2"/>
    <property type="match status" value="1"/>
</dbReference>
<dbReference type="InterPro" id="IPR036412">
    <property type="entry name" value="HAD-like_sf"/>
</dbReference>
<dbReference type="Proteomes" id="UP000294980">
    <property type="component" value="Unassembled WGS sequence"/>
</dbReference>
<evidence type="ECO:0000313" key="5">
    <source>
        <dbReference type="EMBL" id="TCO76127.1"/>
    </source>
</evidence>
<dbReference type="SFLD" id="SFLDG01129">
    <property type="entry name" value="C1.5:_HAD__Beta-PGM__Phosphata"/>
    <property type="match status" value="1"/>
</dbReference>
<dbReference type="SFLD" id="SFLDS00003">
    <property type="entry name" value="Haloacid_Dehalogenase"/>
    <property type="match status" value="1"/>
</dbReference>
<accession>A0A4R2KTM4</accession>
<dbReference type="InterPro" id="IPR050155">
    <property type="entry name" value="HAD-like_hydrolase_sf"/>
</dbReference>
<dbReference type="RefSeq" id="WP_117315575.1">
    <property type="nucleotide sequence ID" value="NZ_QQSW01000003.1"/>
</dbReference>
<dbReference type="NCBIfam" id="TIGR01509">
    <property type="entry name" value="HAD-SF-IA-v3"/>
    <property type="match status" value="1"/>
</dbReference>
<evidence type="ECO:0000256" key="3">
    <source>
        <dbReference type="ARBA" id="ARBA00022842"/>
    </source>
</evidence>
<evidence type="ECO:0000256" key="1">
    <source>
        <dbReference type="ARBA" id="ARBA00022723"/>
    </source>
</evidence>
<sequence>MNHPGDTLRAVILDLDGTLIDTADDFVPVVQTLRAENTLPPLPAEAIRNTVSNGARALVTLALDLREGDGDFPHWLDRLLTLYGGILGAHSRLFPGVQALLDALAAAGIPWGIATNKPSRFTLPLLQRLALQPAPASIVCADQVSRGKPDPECLLRNSRELQCLPAQAIYIGDHRRDIEAGRNAGMYTIAATYGYIEDGDNPDLWGADARADSGHDLAARVFNTRPQHSATA</sequence>
<evidence type="ECO:0000256" key="4">
    <source>
        <dbReference type="ARBA" id="ARBA00023277"/>
    </source>
</evidence>
<dbReference type="SUPFAM" id="SSF56784">
    <property type="entry name" value="HAD-like"/>
    <property type="match status" value="1"/>
</dbReference>
<dbReference type="GO" id="GO:0046872">
    <property type="term" value="F:metal ion binding"/>
    <property type="evidence" value="ECO:0007669"/>
    <property type="project" value="UniProtKB-KW"/>
</dbReference>
<dbReference type="OrthoDB" id="9776368at2"/>
<dbReference type="InterPro" id="IPR041492">
    <property type="entry name" value="HAD_2"/>
</dbReference>
<keyword evidence="4" id="KW-0119">Carbohydrate metabolism</keyword>
<dbReference type="FunFam" id="3.40.50.1000:FF:000022">
    <property type="entry name" value="Phosphoglycolate phosphatase"/>
    <property type="match status" value="1"/>
</dbReference>
<proteinExistence type="predicted"/>
<dbReference type="InterPro" id="IPR023198">
    <property type="entry name" value="PGP-like_dom2"/>
</dbReference>
<dbReference type="Gene3D" id="3.40.50.1000">
    <property type="entry name" value="HAD superfamily/HAD-like"/>
    <property type="match status" value="1"/>
</dbReference>
<organism evidence="5 6">
    <name type="scientific">Chromatocurvus halotolerans</name>
    <dbReference type="NCBI Taxonomy" id="1132028"/>
    <lineage>
        <taxon>Bacteria</taxon>
        <taxon>Pseudomonadati</taxon>
        <taxon>Pseudomonadota</taxon>
        <taxon>Gammaproteobacteria</taxon>
        <taxon>Cellvibrionales</taxon>
        <taxon>Halieaceae</taxon>
        <taxon>Chromatocurvus</taxon>
    </lineage>
</organism>
<dbReference type="EMBL" id="SLWX01000005">
    <property type="protein sequence ID" value="TCO76127.1"/>
    <property type="molecule type" value="Genomic_DNA"/>
</dbReference>
<keyword evidence="2" id="KW-0378">Hydrolase</keyword>
<protein>
    <submittedName>
        <fullName evidence="5">Phosphoglycolate phosphatase</fullName>
    </submittedName>
</protein>
<comment type="caution">
    <text evidence="5">The sequence shown here is derived from an EMBL/GenBank/DDBJ whole genome shotgun (WGS) entry which is preliminary data.</text>
</comment>
<dbReference type="GO" id="GO:0006281">
    <property type="term" value="P:DNA repair"/>
    <property type="evidence" value="ECO:0007669"/>
    <property type="project" value="TreeGrafter"/>
</dbReference>
<dbReference type="Pfam" id="PF13419">
    <property type="entry name" value="HAD_2"/>
    <property type="match status" value="1"/>
</dbReference>
<dbReference type="PRINTS" id="PR00413">
    <property type="entry name" value="HADHALOGNASE"/>
</dbReference>
<keyword evidence="6" id="KW-1185">Reference proteome</keyword>
<dbReference type="GO" id="GO:0005829">
    <property type="term" value="C:cytosol"/>
    <property type="evidence" value="ECO:0007669"/>
    <property type="project" value="TreeGrafter"/>
</dbReference>
<reference evidence="5 6" key="1">
    <citation type="submission" date="2019-03" db="EMBL/GenBank/DDBJ databases">
        <title>Genomic Encyclopedia of Type Strains, Phase IV (KMG-IV): sequencing the most valuable type-strain genomes for metagenomic binning, comparative biology and taxonomic classification.</title>
        <authorList>
            <person name="Goeker M."/>
        </authorList>
    </citation>
    <scope>NUCLEOTIDE SEQUENCE [LARGE SCALE GENOMIC DNA]</scope>
    <source>
        <strain evidence="5 6">DSM 23344</strain>
    </source>
</reference>
<dbReference type="PANTHER" id="PTHR43434">
    <property type="entry name" value="PHOSPHOGLYCOLATE PHOSPHATASE"/>
    <property type="match status" value="1"/>
</dbReference>
<gene>
    <name evidence="5" type="ORF">EV688_10587</name>
</gene>
<evidence type="ECO:0000256" key="2">
    <source>
        <dbReference type="ARBA" id="ARBA00022801"/>
    </source>
</evidence>
<name>A0A4R2KTM4_9GAMM</name>
<dbReference type="InterPro" id="IPR023214">
    <property type="entry name" value="HAD_sf"/>
</dbReference>
<dbReference type="NCBIfam" id="TIGR01549">
    <property type="entry name" value="HAD-SF-IA-v1"/>
    <property type="match status" value="1"/>
</dbReference>
<dbReference type="PANTHER" id="PTHR43434:SF23">
    <property type="entry name" value="PHOSPHOGLYCOLATE PHOSPHATASE"/>
    <property type="match status" value="1"/>
</dbReference>
<keyword evidence="1" id="KW-0479">Metal-binding</keyword>
<keyword evidence="3" id="KW-0460">Magnesium</keyword>
<dbReference type="GO" id="GO:0008967">
    <property type="term" value="F:phosphoglycolate phosphatase activity"/>
    <property type="evidence" value="ECO:0007669"/>
    <property type="project" value="TreeGrafter"/>
</dbReference>
<evidence type="ECO:0000313" key="6">
    <source>
        <dbReference type="Proteomes" id="UP000294980"/>
    </source>
</evidence>
<dbReference type="AlphaFoldDB" id="A0A4R2KTM4"/>